<comment type="subcellular location">
    <subcellularLocation>
        <location evidence="1">Endomembrane system</location>
        <topology evidence="1">Multi-pass membrane protein</topology>
    </subcellularLocation>
</comment>
<dbReference type="PANTHER" id="PTHR24223">
    <property type="entry name" value="ATP-BINDING CASSETTE SUB-FAMILY C"/>
    <property type="match status" value="1"/>
</dbReference>
<keyword evidence="4" id="KW-0547">Nucleotide-binding</keyword>
<evidence type="ECO:0000256" key="1">
    <source>
        <dbReference type="ARBA" id="ARBA00004127"/>
    </source>
</evidence>
<dbReference type="AlphaFoldDB" id="A0A162CXP2"/>
<keyword evidence="5" id="KW-0067">ATP-binding</keyword>
<name>A0A162CXP2_9CRUS</name>
<dbReference type="PANTHER" id="PTHR24223:SF443">
    <property type="entry name" value="MULTIDRUG-RESISTANCE LIKE PROTEIN 1, ISOFORM I"/>
    <property type="match status" value="1"/>
</dbReference>
<evidence type="ECO:0000313" key="10">
    <source>
        <dbReference type="Proteomes" id="UP000076858"/>
    </source>
</evidence>
<dbReference type="InterPro" id="IPR036640">
    <property type="entry name" value="ABC1_TM_sf"/>
</dbReference>
<dbReference type="SUPFAM" id="SSF90123">
    <property type="entry name" value="ABC transporter transmembrane region"/>
    <property type="match status" value="1"/>
</dbReference>
<keyword evidence="10" id="KW-1185">Reference proteome</keyword>
<feature type="non-terminal residue" evidence="9">
    <location>
        <position position="1"/>
    </location>
</feature>
<evidence type="ECO:0000256" key="2">
    <source>
        <dbReference type="ARBA" id="ARBA00022692"/>
    </source>
</evidence>
<gene>
    <name evidence="9" type="ORF">APZ42_002955</name>
</gene>
<reference evidence="9 10" key="1">
    <citation type="submission" date="2016-03" db="EMBL/GenBank/DDBJ databases">
        <title>EvidentialGene: Evidence-directed Construction of Genes on Genomes.</title>
        <authorList>
            <person name="Gilbert D.G."/>
            <person name="Choi J.-H."/>
            <person name="Mockaitis K."/>
            <person name="Colbourne J."/>
            <person name="Pfrender M."/>
        </authorList>
    </citation>
    <scope>NUCLEOTIDE SEQUENCE [LARGE SCALE GENOMIC DNA]</scope>
    <source>
        <strain evidence="9 10">Xinb3</strain>
        <tissue evidence="9">Complete organism</tissue>
    </source>
</reference>
<proteinExistence type="predicted"/>
<keyword evidence="7 8" id="KW-0472">Membrane</keyword>
<dbReference type="GO" id="GO:0042626">
    <property type="term" value="F:ATPase-coupled transmembrane transporter activity"/>
    <property type="evidence" value="ECO:0007669"/>
    <property type="project" value="TreeGrafter"/>
</dbReference>
<dbReference type="GO" id="GO:0005524">
    <property type="term" value="F:ATP binding"/>
    <property type="evidence" value="ECO:0007669"/>
    <property type="project" value="UniProtKB-KW"/>
</dbReference>
<keyword evidence="2 8" id="KW-0812">Transmembrane</keyword>
<accession>A0A162CXP2</accession>
<evidence type="ECO:0000256" key="8">
    <source>
        <dbReference type="SAM" id="Phobius"/>
    </source>
</evidence>
<keyword evidence="6 8" id="KW-1133">Transmembrane helix</keyword>
<evidence type="ECO:0000256" key="4">
    <source>
        <dbReference type="ARBA" id="ARBA00022741"/>
    </source>
</evidence>
<keyword evidence="3" id="KW-0677">Repeat</keyword>
<dbReference type="GO" id="GO:0012505">
    <property type="term" value="C:endomembrane system"/>
    <property type="evidence" value="ECO:0007669"/>
    <property type="project" value="UniProtKB-SubCell"/>
</dbReference>
<dbReference type="GO" id="GO:0016020">
    <property type="term" value="C:membrane"/>
    <property type="evidence" value="ECO:0007669"/>
    <property type="project" value="InterPro"/>
</dbReference>
<dbReference type="InterPro" id="IPR050173">
    <property type="entry name" value="ABC_transporter_C-like"/>
</dbReference>
<dbReference type="Proteomes" id="UP000076858">
    <property type="component" value="Unassembled WGS sequence"/>
</dbReference>
<evidence type="ECO:0000256" key="6">
    <source>
        <dbReference type="ARBA" id="ARBA00022989"/>
    </source>
</evidence>
<dbReference type="EMBL" id="LRGB01009042">
    <property type="protein sequence ID" value="KZS00664.1"/>
    <property type="molecule type" value="Genomic_DNA"/>
</dbReference>
<feature type="transmembrane region" description="Helical" evidence="8">
    <location>
        <begin position="6"/>
        <end position="24"/>
    </location>
</feature>
<evidence type="ECO:0000256" key="5">
    <source>
        <dbReference type="ARBA" id="ARBA00022840"/>
    </source>
</evidence>
<organism evidence="9 10">
    <name type="scientific">Daphnia magna</name>
    <dbReference type="NCBI Taxonomy" id="35525"/>
    <lineage>
        <taxon>Eukaryota</taxon>
        <taxon>Metazoa</taxon>
        <taxon>Ecdysozoa</taxon>
        <taxon>Arthropoda</taxon>
        <taxon>Crustacea</taxon>
        <taxon>Branchiopoda</taxon>
        <taxon>Diplostraca</taxon>
        <taxon>Cladocera</taxon>
        <taxon>Anomopoda</taxon>
        <taxon>Daphniidae</taxon>
        <taxon>Daphnia</taxon>
    </lineage>
</organism>
<dbReference type="STRING" id="35525.A0A162CXP2"/>
<evidence type="ECO:0000256" key="3">
    <source>
        <dbReference type="ARBA" id="ARBA00022737"/>
    </source>
</evidence>
<protein>
    <submittedName>
        <fullName evidence="9">ABC transporter</fullName>
    </submittedName>
</protein>
<evidence type="ECO:0000256" key="7">
    <source>
        <dbReference type="ARBA" id="ARBA00023136"/>
    </source>
</evidence>
<feature type="non-terminal residue" evidence="9">
    <location>
        <position position="69"/>
    </location>
</feature>
<sequence length="69" mass="7840">TPVFFAVAIPIGVLYYWIQNVYVATSRQLKRLESVSRSPIYSHFGETLTGNFYLQFTIGKIGLILTQLV</sequence>
<comment type="caution">
    <text evidence="9">The sequence shown here is derived from an EMBL/GenBank/DDBJ whole genome shotgun (WGS) entry which is preliminary data.</text>
</comment>
<evidence type="ECO:0000313" key="9">
    <source>
        <dbReference type="EMBL" id="KZS00664.1"/>
    </source>
</evidence>
<dbReference type="Gene3D" id="1.20.1560.10">
    <property type="entry name" value="ABC transporter type 1, transmembrane domain"/>
    <property type="match status" value="1"/>
</dbReference>